<comment type="caution">
    <text evidence="8">The sequence shown here is derived from an EMBL/GenBank/DDBJ whole genome shotgun (WGS) entry which is preliminary data.</text>
</comment>
<evidence type="ECO:0000256" key="5">
    <source>
        <dbReference type="ARBA" id="ARBA00022884"/>
    </source>
</evidence>
<reference evidence="8 9" key="2">
    <citation type="submission" date="2024-09" db="EMBL/GenBank/DDBJ databases">
        <title>Draft genome sequence of Candidatus Magnetaquicoccaceae bacterium FCR-1.</title>
        <authorList>
            <person name="Shimoshige H."/>
            <person name="Shimamura S."/>
            <person name="Taoka A."/>
            <person name="Kobayashi H."/>
            <person name="Maekawa T."/>
        </authorList>
    </citation>
    <scope>NUCLEOTIDE SEQUENCE [LARGE SCALE GENOMIC DNA]</scope>
    <source>
        <strain evidence="8 9">FCR-1</strain>
    </source>
</reference>
<dbReference type="EC" id="3.1.26.5" evidence="6 7"/>
<comment type="function">
    <text evidence="6">RNaseP catalyzes the removal of the 5'-leader sequence from pre-tRNA to produce the mature 5'-terminus. It can also cleave other RNA substrates such as 4.5S RNA. The protein component plays an auxiliary but essential role in vivo by binding to the 5'-leader sequence and broadening the substrate specificity of the ribozyme.</text>
</comment>
<comment type="catalytic activity">
    <reaction evidence="6">
        <text>Endonucleolytic cleavage of RNA, removing 5'-extranucleotides from tRNA precursor.</text>
        <dbReference type="EC" id="3.1.26.5"/>
    </reaction>
</comment>
<evidence type="ECO:0000313" key="8">
    <source>
        <dbReference type="EMBL" id="GAB0058572.1"/>
    </source>
</evidence>
<keyword evidence="4 6" id="KW-0378">Hydrolase</keyword>
<keyword evidence="2 6" id="KW-0540">Nuclease</keyword>
<keyword evidence="5 6" id="KW-0694">RNA-binding</keyword>
<dbReference type="InterPro" id="IPR000100">
    <property type="entry name" value="RNase_P"/>
</dbReference>
<keyword evidence="3 6" id="KW-0255">Endonuclease</keyword>
<comment type="subunit">
    <text evidence="6">Consists of a catalytic RNA component (M1 or rnpB) and a protein subunit.</text>
</comment>
<dbReference type="Proteomes" id="UP001628193">
    <property type="component" value="Unassembled WGS sequence"/>
</dbReference>
<evidence type="ECO:0000256" key="6">
    <source>
        <dbReference type="HAMAP-Rule" id="MF_00227"/>
    </source>
</evidence>
<keyword evidence="1 6" id="KW-0819">tRNA processing</keyword>
<organism evidence="8 9">
    <name type="scientific">Candidatus Magnetaquiglobus chichijimensis</name>
    <dbReference type="NCBI Taxonomy" id="3141448"/>
    <lineage>
        <taxon>Bacteria</taxon>
        <taxon>Pseudomonadati</taxon>
        <taxon>Pseudomonadota</taxon>
        <taxon>Magnetococcia</taxon>
        <taxon>Magnetococcales</taxon>
        <taxon>Candidatus Magnetaquicoccaceae</taxon>
        <taxon>Candidatus Magnetaquiglobus</taxon>
    </lineage>
</organism>
<dbReference type="PANTHER" id="PTHR33992:SF1">
    <property type="entry name" value="RIBONUCLEASE P PROTEIN COMPONENT"/>
    <property type="match status" value="1"/>
</dbReference>
<dbReference type="Pfam" id="PF00825">
    <property type="entry name" value="Ribonuclease_P"/>
    <property type="match status" value="1"/>
</dbReference>
<dbReference type="InterPro" id="IPR014721">
    <property type="entry name" value="Ribsml_uS5_D2-typ_fold_subgr"/>
</dbReference>
<sequence length="126" mass="14459">MPDTSDFRFPKSARLLVSGEFQRVSSRGRRIATQFFILLTLPVQSDQTRLGITVSRKVGNAVQRTRVKRVIREQFRLCRLRFASGYDCVVIAKPQAGRTINAELHDDLRDLFSRLEKWAARPLDPA</sequence>
<gene>
    <name evidence="6 8" type="primary">rnpA</name>
    <name evidence="8" type="ORF">SIID45300_02923</name>
</gene>
<dbReference type="NCBIfam" id="TIGR00188">
    <property type="entry name" value="rnpA"/>
    <property type="match status" value="1"/>
</dbReference>
<evidence type="ECO:0000256" key="1">
    <source>
        <dbReference type="ARBA" id="ARBA00022694"/>
    </source>
</evidence>
<evidence type="ECO:0000256" key="2">
    <source>
        <dbReference type="ARBA" id="ARBA00022722"/>
    </source>
</evidence>
<dbReference type="InterPro" id="IPR020568">
    <property type="entry name" value="Ribosomal_Su5_D2-typ_SF"/>
</dbReference>
<dbReference type="EMBL" id="BAAFGK010000005">
    <property type="protein sequence ID" value="GAB0058572.1"/>
    <property type="molecule type" value="Genomic_DNA"/>
</dbReference>
<evidence type="ECO:0000313" key="9">
    <source>
        <dbReference type="Proteomes" id="UP001628193"/>
    </source>
</evidence>
<dbReference type="PANTHER" id="PTHR33992">
    <property type="entry name" value="RIBONUCLEASE P PROTEIN COMPONENT"/>
    <property type="match status" value="1"/>
</dbReference>
<evidence type="ECO:0000256" key="7">
    <source>
        <dbReference type="NCBIfam" id="TIGR00188"/>
    </source>
</evidence>
<name>A0ABQ0CCF1_9PROT</name>
<accession>A0ABQ0CCF1</accession>
<evidence type="ECO:0000256" key="3">
    <source>
        <dbReference type="ARBA" id="ARBA00022759"/>
    </source>
</evidence>
<keyword evidence="9" id="KW-1185">Reference proteome</keyword>
<proteinExistence type="inferred from homology"/>
<evidence type="ECO:0000256" key="4">
    <source>
        <dbReference type="ARBA" id="ARBA00022801"/>
    </source>
</evidence>
<dbReference type="RefSeq" id="WP_420906293.1">
    <property type="nucleotide sequence ID" value="NZ_BAAFGK010000005.1"/>
</dbReference>
<protein>
    <recommendedName>
        <fullName evidence="6 7">Ribonuclease P protein component</fullName>
        <shortName evidence="6">RNase P protein</shortName>
        <shortName evidence="6">RNaseP protein</shortName>
        <ecNumber evidence="6 7">3.1.26.5</ecNumber>
    </recommendedName>
    <alternativeName>
        <fullName evidence="6">Protein C5</fullName>
    </alternativeName>
</protein>
<dbReference type="GO" id="GO:0004526">
    <property type="term" value="F:ribonuclease P activity"/>
    <property type="evidence" value="ECO:0007669"/>
    <property type="project" value="UniProtKB-EC"/>
</dbReference>
<reference evidence="8 9" key="1">
    <citation type="submission" date="2024-05" db="EMBL/GenBank/DDBJ databases">
        <authorList>
            <consortium name="Candidatus Magnetaquicoccaceae bacterium FCR-1 genome sequencing consortium"/>
            <person name="Shimoshige H."/>
            <person name="Shimamura S."/>
            <person name="Taoka A."/>
            <person name="Kobayashi H."/>
            <person name="Maekawa T."/>
        </authorList>
    </citation>
    <scope>NUCLEOTIDE SEQUENCE [LARGE SCALE GENOMIC DNA]</scope>
    <source>
        <strain evidence="8 9">FCR-1</strain>
    </source>
</reference>
<comment type="similarity">
    <text evidence="6">Belongs to the RnpA family.</text>
</comment>
<dbReference type="Gene3D" id="3.30.230.10">
    <property type="match status" value="1"/>
</dbReference>
<dbReference type="SUPFAM" id="SSF54211">
    <property type="entry name" value="Ribosomal protein S5 domain 2-like"/>
    <property type="match status" value="1"/>
</dbReference>
<dbReference type="HAMAP" id="MF_00227">
    <property type="entry name" value="RNase_P"/>
    <property type="match status" value="1"/>
</dbReference>